<evidence type="ECO:0000313" key="3">
    <source>
        <dbReference type="Proteomes" id="UP000712673"/>
    </source>
</evidence>
<accession>A0A937W2C5</accession>
<dbReference type="EMBL" id="VGLS01000552">
    <property type="protein sequence ID" value="MBM3225362.1"/>
    <property type="molecule type" value="Genomic_DNA"/>
</dbReference>
<evidence type="ECO:0000259" key="1">
    <source>
        <dbReference type="Pfam" id="PF07969"/>
    </source>
</evidence>
<dbReference type="GO" id="GO:0016810">
    <property type="term" value="F:hydrolase activity, acting on carbon-nitrogen (but not peptide) bonds"/>
    <property type="evidence" value="ECO:0007669"/>
    <property type="project" value="InterPro"/>
</dbReference>
<protein>
    <submittedName>
        <fullName evidence="2">Amidohydrolase family protein</fullName>
    </submittedName>
</protein>
<sequence length="218" mass="23910">AFREAFLEDIALRKRGHLWGQMRVLEAMHPALASYEGKTILEIAALQGKRPVDAYLDLAIADNLQTRFQTALFNYDDDGVARLIRDERFLVGLSDGGAHVDVLCDAGYATALLDIWVRQREVLTLEQAVRKLTAVPAALFGIPHRGTLTEGAVADLVLFDPQTVAARPAEYARDFPKQGRRLIAKAEGVMATFVAGAQVYAQGTHTGAFPGRVLRSHE</sequence>
<dbReference type="InterPro" id="IPR011059">
    <property type="entry name" value="Metal-dep_hydrolase_composite"/>
</dbReference>
<comment type="caution">
    <text evidence="2">The sequence shown here is derived from an EMBL/GenBank/DDBJ whole genome shotgun (WGS) entry which is preliminary data.</text>
</comment>
<dbReference type="SUPFAM" id="SSF51338">
    <property type="entry name" value="Composite domain of metallo-dependent hydrolases"/>
    <property type="match status" value="1"/>
</dbReference>
<reference evidence="2" key="1">
    <citation type="submission" date="2019-03" db="EMBL/GenBank/DDBJ databases">
        <title>Lake Tanganyika Metagenome-Assembled Genomes (MAGs).</title>
        <authorList>
            <person name="Tran P."/>
        </authorList>
    </citation>
    <scope>NUCLEOTIDE SEQUENCE</scope>
    <source>
        <strain evidence="2">K_DeepCast_65m_m2_066</strain>
    </source>
</reference>
<dbReference type="SUPFAM" id="SSF51556">
    <property type="entry name" value="Metallo-dependent hydrolases"/>
    <property type="match status" value="1"/>
</dbReference>
<feature type="domain" description="Amidohydrolase 3" evidence="1">
    <location>
        <begin position="23"/>
        <end position="200"/>
    </location>
</feature>
<name>A0A937W2C5_UNCTE</name>
<evidence type="ECO:0000313" key="2">
    <source>
        <dbReference type="EMBL" id="MBM3225362.1"/>
    </source>
</evidence>
<organism evidence="2 3">
    <name type="scientific">Tectimicrobiota bacterium</name>
    <dbReference type="NCBI Taxonomy" id="2528274"/>
    <lineage>
        <taxon>Bacteria</taxon>
        <taxon>Pseudomonadati</taxon>
        <taxon>Nitrospinota/Tectimicrobiota group</taxon>
        <taxon>Candidatus Tectimicrobiota</taxon>
    </lineage>
</organism>
<dbReference type="Pfam" id="PF07969">
    <property type="entry name" value="Amidohydro_3"/>
    <property type="match status" value="1"/>
</dbReference>
<feature type="non-terminal residue" evidence="2">
    <location>
        <position position="1"/>
    </location>
</feature>
<proteinExistence type="predicted"/>
<gene>
    <name evidence="2" type="ORF">FJZ47_16380</name>
</gene>
<dbReference type="Proteomes" id="UP000712673">
    <property type="component" value="Unassembled WGS sequence"/>
</dbReference>
<dbReference type="InterPro" id="IPR032466">
    <property type="entry name" value="Metal_Hydrolase"/>
</dbReference>
<dbReference type="AlphaFoldDB" id="A0A937W2C5"/>
<dbReference type="Gene3D" id="3.20.20.140">
    <property type="entry name" value="Metal-dependent hydrolases"/>
    <property type="match status" value="1"/>
</dbReference>
<dbReference type="InterPro" id="IPR013108">
    <property type="entry name" value="Amidohydro_3"/>
</dbReference>